<dbReference type="PANTHER" id="PTHR34387">
    <property type="entry name" value="SLR1258 PROTEIN"/>
    <property type="match status" value="1"/>
</dbReference>
<dbReference type="Pfam" id="PF04402">
    <property type="entry name" value="SIMPL"/>
    <property type="match status" value="1"/>
</dbReference>
<feature type="chain" id="PRO_5004788369" description="SIMPL domain-containing protein" evidence="1">
    <location>
        <begin position="20"/>
        <end position="229"/>
    </location>
</feature>
<dbReference type="InterPro" id="IPR052022">
    <property type="entry name" value="26kDa_periplasmic_antigen"/>
</dbReference>
<gene>
    <name evidence="2" type="ORF">NIASO_17025</name>
</gene>
<dbReference type="STRING" id="929713.NIASO_17025"/>
<dbReference type="eggNOG" id="COG2968">
    <property type="taxonomic scope" value="Bacteria"/>
</dbReference>
<dbReference type="HOGENOM" id="CLU_096029_0_0_10"/>
<dbReference type="Proteomes" id="UP000003586">
    <property type="component" value="Chromosome"/>
</dbReference>
<feature type="signal peptide" evidence="1">
    <location>
        <begin position="1"/>
        <end position="19"/>
    </location>
</feature>
<evidence type="ECO:0000256" key="1">
    <source>
        <dbReference type="SAM" id="SignalP"/>
    </source>
</evidence>
<dbReference type="InterPro" id="IPR007497">
    <property type="entry name" value="SIMPL/DUF541"/>
</dbReference>
<proteinExistence type="predicted"/>
<keyword evidence="3" id="KW-1185">Reference proteome</keyword>
<organism evidence="2 3">
    <name type="scientific">Niabella soli DSM 19437</name>
    <dbReference type="NCBI Taxonomy" id="929713"/>
    <lineage>
        <taxon>Bacteria</taxon>
        <taxon>Pseudomonadati</taxon>
        <taxon>Bacteroidota</taxon>
        <taxon>Chitinophagia</taxon>
        <taxon>Chitinophagales</taxon>
        <taxon>Chitinophagaceae</taxon>
        <taxon>Niabella</taxon>
    </lineage>
</organism>
<dbReference type="Gene3D" id="3.30.70.2970">
    <property type="entry name" value="Protein of unknown function (DUF541), domain 2"/>
    <property type="match status" value="1"/>
</dbReference>
<dbReference type="OrthoDB" id="1242975at2"/>
<dbReference type="KEGG" id="nso:NIASO_17025"/>
<sequence>MKKVFALMAVSLMAFGALKAQGPDLRRKITVSGTAETEVTPDIIYVSISLKEYLDNGKKKIAIGTLENQLFDAVKKAGIVKENLTINNINSWQNTTGKKKNPDFLASKQYLLKMSDLNKLEQILGDVDAKGIQSTGIQSYDYSKMDQLKKDLKIKALKAAREKAAYMVEALGGKLGDVLEIQDGGDSPVQPVVYRAYAMKADSEAVGGADLDFKKIKLNFTVNTVFEIK</sequence>
<accession>W0F019</accession>
<evidence type="ECO:0000313" key="2">
    <source>
        <dbReference type="EMBL" id="AHF16405.1"/>
    </source>
</evidence>
<dbReference type="PANTHER" id="PTHR34387:SF1">
    <property type="entry name" value="PERIPLASMIC IMMUNOGENIC PROTEIN"/>
    <property type="match status" value="1"/>
</dbReference>
<dbReference type="GO" id="GO:0006974">
    <property type="term" value="P:DNA damage response"/>
    <property type="evidence" value="ECO:0007669"/>
    <property type="project" value="TreeGrafter"/>
</dbReference>
<keyword evidence="1" id="KW-0732">Signal</keyword>
<dbReference type="AlphaFoldDB" id="W0F019"/>
<name>W0F019_9BACT</name>
<protein>
    <recommendedName>
        <fullName evidence="4">SIMPL domain-containing protein</fullName>
    </recommendedName>
</protein>
<dbReference type="Gene3D" id="3.30.110.170">
    <property type="entry name" value="Protein of unknown function (DUF541), domain 1"/>
    <property type="match status" value="1"/>
</dbReference>
<dbReference type="RefSeq" id="WP_008587483.1">
    <property type="nucleotide sequence ID" value="NZ_CP007035.1"/>
</dbReference>
<evidence type="ECO:0000313" key="3">
    <source>
        <dbReference type="Proteomes" id="UP000003586"/>
    </source>
</evidence>
<evidence type="ECO:0008006" key="4">
    <source>
        <dbReference type="Google" id="ProtNLM"/>
    </source>
</evidence>
<reference evidence="2 3" key="1">
    <citation type="submission" date="2013-12" db="EMBL/GenBank/DDBJ databases">
        <authorList>
            <consortium name="DOE Joint Genome Institute"/>
            <person name="Eisen J."/>
            <person name="Huntemann M."/>
            <person name="Han J."/>
            <person name="Chen A."/>
            <person name="Kyrpides N."/>
            <person name="Mavromatis K."/>
            <person name="Markowitz V."/>
            <person name="Palaniappan K."/>
            <person name="Ivanova N."/>
            <person name="Schaumberg A."/>
            <person name="Pati A."/>
            <person name="Liolios K."/>
            <person name="Nordberg H.P."/>
            <person name="Cantor M.N."/>
            <person name="Hua S.X."/>
            <person name="Woyke T."/>
        </authorList>
    </citation>
    <scope>NUCLEOTIDE SEQUENCE [LARGE SCALE GENOMIC DNA]</scope>
    <source>
        <strain evidence="3">DSM 19437</strain>
    </source>
</reference>
<dbReference type="EMBL" id="CP007035">
    <property type="protein sequence ID" value="AHF16405.1"/>
    <property type="molecule type" value="Genomic_DNA"/>
</dbReference>